<sequence length="446" mass="47976">KSSPEGATSAGDSRHERSSSDNWQRALPSLPETTLVERVMNHDKIRFVAQGGSLSVCDDPPSDGLHTEESHKPFYTKRGLPSKGQRPVDHMVERQTSNVSASSDLTDASELSSLMTSIQSTGSRASSFIDIQSQGVDQLVQQGLLPPRILPLRDELNHEMDEMRKIKSRSSLKLSLSMAQAGSTSHTAALTPESEVAEHLRLIGDFVQKEYGSVIEKAISTMVTVPNEKLTYEYMEAIITEVVQHFPDIPQRSSIAALEVPDSPVSPSNITTEFPMTDEADGSNTDDVTDGALHDASTSNTLVSDHNGDTDAVTSVADSGFPSAASSDQLVSSTVVQGLSRDATLDSISSLSHDVTPLEALTARNLNTGVVNNNTKSPISGEGGLDPSVAVVRQGQLLRQVSEKLNQEVEKEHFLTNLLQMIAVATLGSVCVVFTAVVVYKKLARR</sequence>
<feature type="region of interest" description="Disordered" evidence="1">
    <location>
        <begin position="260"/>
        <end position="282"/>
    </location>
</feature>
<gene>
    <name evidence="3" type="ORF">LSH36_164g10017</name>
</gene>
<feature type="transmembrane region" description="Helical" evidence="2">
    <location>
        <begin position="418"/>
        <end position="440"/>
    </location>
</feature>
<evidence type="ECO:0000313" key="3">
    <source>
        <dbReference type="EMBL" id="KAK2158790.1"/>
    </source>
</evidence>
<evidence type="ECO:0000313" key="4">
    <source>
        <dbReference type="Proteomes" id="UP001208570"/>
    </source>
</evidence>
<dbReference type="EMBL" id="JAODUP010000164">
    <property type="protein sequence ID" value="KAK2158790.1"/>
    <property type="molecule type" value="Genomic_DNA"/>
</dbReference>
<keyword evidence="2" id="KW-1133">Transmembrane helix</keyword>
<feature type="compositionally biased region" description="Polar residues" evidence="1">
    <location>
        <begin position="265"/>
        <end position="274"/>
    </location>
</feature>
<keyword evidence="4" id="KW-1185">Reference proteome</keyword>
<evidence type="ECO:0000256" key="1">
    <source>
        <dbReference type="SAM" id="MobiDB-lite"/>
    </source>
</evidence>
<organism evidence="3 4">
    <name type="scientific">Paralvinella palmiformis</name>
    <dbReference type="NCBI Taxonomy" id="53620"/>
    <lineage>
        <taxon>Eukaryota</taxon>
        <taxon>Metazoa</taxon>
        <taxon>Spiralia</taxon>
        <taxon>Lophotrochozoa</taxon>
        <taxon>Annelida</taxon>
        <taxon>Polychaeta</taxon>
        <taxon>Sedentaria</taxon>
        <taxon>Canalipalpata</taxon>
        <taxon>Terebellida</taxon>
        <taxon>Terebelliformia</taxon>
        <taxon>Alvinellidae</taxon>
        <taxon>Paralvinella</taxon>
    </lineage>
</organism>
<evidence type="ECO:0000256" key="2">
    <source>
        <dbReference type="SAM" id="Phobius"/>
    </source>
</evidence>
<name>A0AAD9JV29_9ANNE</name>
<feature type="non-terminal residue" evidence="3">
    <location>
        <position position="1"/>
    </location>
</feature>
<feature type="region of interest" description="Disordered" evidence="1">
    <location>
        <begin position="1"/>
        <end position="29"/>
    </location>
</feature>
<accession>A0AAD9JV29</accession>
<dbReference type="AlphaFoldDB" id="A0AAD9JV29"/>
<reference evidence="3" key="1">
    <citation type="journal article" date="2023" name="Mol. Biol. Evol.">
        <title>Third-Generation Sequencing Reveals the Adaptive Role of the Epigenome in Three Deep-Sea Polychaetes.</title>
        <authorList>
            <person name="Perez M."/>
            <person name="Aroh O."/>
            <person name="Sun Y."/>
            <person name="Lan Y."/>
            <person name="Juniper S.K."/>
            <person name="Young C.R."/>
            <person name="Angers B."/>
            <person name="Qian P.Y."/>
        </authorList>
    </citation>
    <scope>NUCLEOTIDE SEQUENCE</scope>
    <source>
        <strain evidence="3">P08H-3</strain>
    </source>
</reference>
<feature type="region of interest" description="Disordered" evidence="1">
    <location>
        <begin position="58"/>
        <end position="89"/>
    </location>
</feature>
<keyword evidence="2" id="KW-0812">Transmembrane</keyword>
<comment type="caution">
    <text evidence="3">The sequence shown here is derived from an EMBL/GenBank/DDBJ whole genome shotgun (WGS) entry which is preliminary data.</text>
</comment>
<protein>
    <submittedName>
        <fullName evidence="3">Uncharacterized protein</fullName>
    </submittedName>
</protein>
<proteinExistence type="predicted"/>
<dbReference type="Proteomes" id="UP001208570">
    <property type="component" value="Unassembled WGS sequence"/>
</dbReference>
<keyword evidence="2" id="KW-0472">Membrane</keyword>